<reference evidence="2 3" key="1">
    <citation type="journal article" date="2011" name="J. Bacteriol.">
        <title>Genome sequence of Methyloversatilis universalis FAM5T, a methylotrophic representative of the order Rhodocyclales.</title>
        <authorList>
            <person name="Kittichotirat W."/>
            <person name="Good N.M."/>
            <person name="Hall R."/>
            <person name="Bringel F."/>
            <person name="Lajus A."/>
            <person name="Medigue C."/>
            <person name="Smalley N.E."/>
            <person name="Beck D."/>
            <person name="Bumgarner R."/>
            <person name="Vuilleumier S."/>
            <person name="Kalyuzhnaya M.G."/>
        </authorList>
    </citation>
    <scope>NUCLEOTIDE SEQUENCE [LARGE SCALE GENOMIC DNA]</scope>
    <source>
        <strain evidence="3">ATCC BAA-1314 / JCM 13912 / FAM5</strain>
    </source>
</reference>
<comment type="caution">
    <text evidence="2">The sequence shown here is derived from an EMBL/GenBank/DDBJ whole genome shotgun (WGS) entry which is preliminary data.</text>
</comment>
<protein>
    <recommendedName>
        <fullName evidence="4">Phosphate-selective porin O and P</fullName>
    </recommendedName>
</protein>
<keyword evidence="3" id="KW-1185">Reference proteome</keyword>
<dbReference type="eggNOG" id="COG3111">
    <property type="taxonomic scope" value="Bacteria"/>
</dbReference>
<dbReference type="SUPFAM" id="SSF56935">
    <property type="entry name" value="Porins"/>
    <property type="match status" value="1"/>
</dbReference>
<accession>F5RBN8</accession>
<dbReference type="EMBL" id="AFHG01000044">
    <property type="protein sequence ID" value="EGK72060.1"/>
    <property type="molecule type" value="Genomic_DNA"/>
</dbReference>
<dbReference type="OrthoDB" id="9771991at2"/>
<dbReference type="Proteomes" id="UP000005019">
    <property type="component" value="Unassembled WGS sequence"/>
</dbReference>
<dbReference type="RefSeq" id="WP_008060980.1">
    <property type="nucleotide sequence ID" value="NZ_AFHG01000044.1"/>
</dbReference>
<sequence>MTFRRFTRLRWTPPSSHALLASAVLLCAGAADAQMTLQGPGDSSLTLGLWLRASYVSAEEARPAGGSAHDGGFTLDSVRLLSSARFTRRIGATLTFERPPSEDLQLLDAILQFELADGLNLWAGRLVPPSDRSNMAGNQFANVWGYPLVSLYPNAFTGRDDGVLLWGNLYDDRLLYGVGVFEGRNRGSGLSNAANEPLFAARVAWSFLDTEPGYYGTSTYYGDKEVFTLGAALMSQKDGVGVAGARGDYRAWNIDALYESRGYSGGVLTVEAAWYDYDTDGVTDAAPADPLCSRVTNCGGAVQADAALLTVGYLIPGAVGPGRFQPYVRVQRLDPDSGARTEQWDIGTNYVLSGHKARLTAVYSSAKSEGAASLDRFVLGLQLLY</sequence>
<evidence type="ECO:0008006" key="4">
    <source>
        <dbReference type="Google" id="ProtNLM"/>
    </source>
</evidence>
<dbReference type="InterPro" id="IPR023614">
    <property type="entry name" value="Porin_dom_sf"/>
</dbReference>
<gene>
    <name evidence="2" type="ORF">METUNv1_01838</name>
</gene>
<feature type="chain" id="PRO_5003330909" description="Phosphate-selective porin O and P" evidence="1">
    <location>
        <begin position="34"/>
        <end position="385"/>
    </location>
</feature>
<proteinExistence type="predicted"/>
<evidence type="ECO:0000313" key="2">
    <source>
        <dbReference type="EMBL" id="EGK72060.1"/>
    </source>
</evidence>
<dbReference type="STRING" id="1000565.METUNv1_01838"/>
<feature type="signal peptide" evidence="1">
    <location>
        <begin position="1"/>
        <end position="33"/>
    </location>
</feature>
<dbReference type="AlphaFoldDB" id="F5RBN8"/>
<name>F5RBN8_METUF</name>
<evidence type="ECO:0000256" key="1">
    <source>
        <dbReference type="SAM" id="SignalP"/>
    </source>
</evidence>
<evidence type="ECO:0000313" key="3">
    <source>
        <dbReference type="Proteomes" id="UP000005019"/>
    </source>
</evidence>
<organism evidence="2 3">
    <name type="scientific">Methyloversatilis universalis (strain ATCC BAA-1314 / DSM 25237 / JCM 13912 / CCUG 52030 / FAM5)</name>
    <dbReference type="NCBI Taxonomy" id="1000565"/>
    <lineage>
        <taxon>Bacteria</taxon>
        <taxon>Pseudomonadati</taxon>
        <taxon>Pseudomonadota</taxon>
        <taxon>Betaproteobacteria</taxon>
        <taxon>Nitrosomonadales</taxon>
        <taxon>Sterolibacteriaceae</taxon>
        <taxon>Methyloversatilis</taxon>
    </lineage>
</organism>
<keyword evidence="1" id="KW-0732">Signal</keyword>
<dbReference type="Gene3D" id="2.40.160.10">
    <property type="entry name" value="Porin"/>
    <property type="match status" value="1"/>
</dbReference>